<keyword evidence="3" id="KW-1185">Reference proteome</keyword>
<reference evidence="1" key="3">
    <citation type="submission" date="2010-09" db="EMBL/GenBank/DDBJ databases">
        <title>Annotation of Gaeumannomyces graminis var. tritici R3-111a-1.</title>
        <authorList>
            <consortium name="The Broad Institute Genome Sequencing Platform"/>
            <person name="Ma L.-J."/>
            <person name="Dead R."/>
            <person name="Young S.K."/>
            <person name="Zeng Q."/>
            <person name="Gargeya S."/>
            <person name="Fitzgerald M."/>
            <person name="Haas B."/>
            <person name="Abouelleil A."/>
            <person name="Alvarado L."/>
            <person name="Arachchi H.M."/>
            <person name="Berlin A."/>
            <person name="Brown A."/>
            <person name="Chapman S.B."/>
            <person name="Chen Z."/>
            <person name="Dunbar C."/>
            <person name="Freedman E."/>
            <person name="Gearin G."/>
            <person name="Gellesch M."/>
            <person name="Goldberg J."/>
            <person name="Griggs A."/>
            <person name="Gujja S."/>
            <person name="Heiman D."/>
            <person name="Howarth C."/>
            <person name="Larson L."/>
            <person name="Lui A."/>
            <person name="MacDonald P.J.P."/>
            <person name="Mehta T."/>
            <person name="Montmayeur A."/>
            <person name="Murphy C."/>
            <person name="Neiman D."/>
            <person name="Pearson M."/>
            <person name="Priest M."/>
            <person name="Roberts A."/>
            <person name="Saif S."/>
            <person name="Shea T."/>
            <person name="Shenoy N."/>
            <person name="Sisk P."/>
            <person name="Stolte C."/>
            <person name="Sykes S."/>
            <person name="Yandava C."/>
            <person name="Wortman J."/>
            <person name="Nusbaum C."/>
            <person name="Birren B."/>
        </authorList>
    </citation>
    <scope>NUCLEOTIDE SEQUENCE</scope>
    <source>
        <strain evidence="1">R3-111a-1</strain>
    </source>
</reference>
<evidence type="ECO:0000313" key="2">
    <source>
        <dbReference type="EnsemblFungi" id="EJT76985"/>
    </source>
</evidence>
<organism evidence="1">
    <name type="scientific">Gaeumannomyces tritici (strain R3-111a-1)</name>
    <name type="common">Wheat and barley take-all root rot fungus</name>
    <name type="synonym">Gaeumannomyces graminis var. tritici</name>
    <dbReference type="NCBI Taxonomy" id="644352"/>
    <lineage>
        <taxon>Eukaryota</taxon>
        <taxon>Fungi</taxon>
        <taxon>Dikarya</taxon>
        <taxon>Ascomycota</taxon>
        <taxon>Pezizomycotina</taxon>
        <taxon>Sordariomycetes</taxon>
        <taxon>Sordariomycetidae</taxon>
        <taxon>Magnaporthales</taxon>
        <taxon>Magnaporthaceae</taxon>
        <taxon>Gaeumannomyces</taxon>
    </lineage>
</organism>
<dbReference type="AlphaFoldDB" id="J3P052"/>
<evidence type="ECO:0000313" key="1">
    <source>
        <dbReference type="EMBL" id="EJT76985.1"/>
    </source>
</evidence>
<dbReference type="VEuPathDB" id="FungiDB:GGTG_06899"/>
<protein>
    <submittedName>
        <fullName evidence="1 2">Uncharacterized protein</fullName>
    </submittedName>
</protein>
<dbReference type="HOGENOM" id="CLU_2757927_0_0_1"/>
<evidence type="ECO:0000313" key="3">
    <source>
        <dbReference type="Proteomes" id="UP000006039"/>
    </source>
</evidence>
<gene>
    <name evidence="2" type="primary">20347357</name>
    <name evidence="1" type="ORF">GGTG_06899</name>
</gene>
<dbReference type="EnsemblFungi" id="EJT76985">
    <property type="protein sequence ID" value="EJT76985"/>
    <property type="gene ID" value="GGTG_06899"/>
</dbReference>
<sequence>MQRQDPWPRGSDLEGGVRRRGIGIVIGIGRASQPREGELAHGNKACIYSPSLGYVVCCVWPEDGRDDGHR</sequence>
<name>J3P052_GAET3</name>
<dbReference type="EMBL" id="GL385397">
    <property type="protein sequence ID" value="EJT76985.1"/>
    <property type="molecule type" value="Genomic_DNA"/>
</dbReference>
<reference evidence="3" key="1">
    <citation type="submission" date="2010-07" db="EMBL/GenBank/DDBJ databases">
        <title>The genome sequence of Gaeumannomyces graminis var. tritici strain R3-111a-1.</title>
        <authorList>
            <consortium name="The Broad Institute Genome Sequencing Platform"/>
            <person name="Ma L.-J."/>
            <person name="Dead R."/>
            <person name="Young S."/>
            <person name="Zeng Q."/>
            <person name="Koehrsen M."/>
            <person name="Alvarado L."/>
            <person name="Berlin A."/>
            <person name="Chapman S.B."/>
            <person name="Chen Z."/>
            <person name="Freedman E."/>
            <person name="Gellesch M."/>
            <person name="Goldberg J."/>
            <person name="Griggs A."/>
            <person name="Gujja S."/>
            <person name="Heilman E.R."/>
            <person name="Heiman D."/>
            <person name="Hepburn T."/>
            <person name="Howarth C."/>
            <person name="Jen D."/>
            <person name="Larson L."/>
            <person name="Mehta T."/>
            <person name="Neiman D."/>
            <person name="Pearson M."/>
            <person name="Roberts A."/>
            <person name="Saif S."/>
            <person name="Shea T."/>
            <person name="Shenoy N."/>
            <person name="Sisk P."/>
            <person name="Stolte C."/>
            <person name="Sykes S."/>
            <person name="Walk T."/>
            <person name="White J."/>
            <person name="Yandava C."/>
            <person name="Haas B."/>
            <person name="Nusbaum C."/>
            <person name="Birren B."/>
        </authorList>
    </citation>
    <scope>NUCLEOTIDE SEQUENCE [LARGE SCALE GENOMIC DNA]</scope>
    <source>
        <strain evidence="3">R3-111a-1</strain>
    </source>
</reference>
<dbReference type="RefSeq" id="XP_009222985.1">
    <property type="nucleotide sequence ID" value="XM_009224721.1"/>
</dbReference>
<dbReference type="GeneID" id="20347357"/>
<reference evidence="1" key="2">
    <citation type="submission" date="2010-07" db="EMBL/GenBank/DDBJ databases">
        <authorList>
            <consortium name="The Broad Institute Genome Sequencing Platform"/>
            <consortium name="Broad Institute Genome Sequencing Center for Infectious Disease"/>
            <person name="Ma L.-J."/>
            <person name="Dead R."/>
            <person name="Young S."/>
            <person name="Zeng Q."/>
            <person name="Koehrsen M."/>
            <person name="Alvarado L."/>
            <person name="Berlin A."/>
            <person name="Chapman S.B."/>
            <person name="Chen Z."/>
            <person name="Freedman E."/>
            <person name="Gellesch M."/>
            <person name="Goldberg J."/>
            <person name="Griggs A."/>
            <person name="Gujja S."/>
            <person name="Heilman E.R."/>
            <person name="Heiman D."/>
            <person name="Hepburn T."/>
            <person name="Howarth C."/>
            <person name="Jen D."/>
            <person name="Larson L."/>
            <person name="Mehta T."/>
            <person name="Neiman D."/>
            <person name="Pearson M."/>
            <person name="Roberts A."/>
            <person name="Saif S."/>
            <person name="Shea T."/>
            <person name="Shenoy N."/>
            <person name="Sisk P."/>
            <person name="Stolte C."/>
            <person name="Sykes S."/>
            <person name="Walk T."/>
            <person name="White J."/>
            <person name="Yandava C."/>
            <person name="Haas B."/>
            <person name="Nusbaum C."/>
            <person name="Birren B."/>
        </authorList>
    </citation>
    <scope>NUCLEOTIDE SEQUENCE</scope>
    <source>
        <strain evidence="1">R3-111a-1</strain>
    </source>
</reference>
<proteinExistence type="predicted"/>
<reference evidence="2" key="5">
    <citation type="submission" date="2018-04" db="UniProtKB">
        <authorList>
            <consortium name="EnsemblFungi"/>
        </authorList>
    </citation>
    <scope>IDENTIFICATION</scope>
    <source>
        <strain evidence="2">R3-111a-1</strain>
    </source>
</reference>
<dbReference type="Proteomes" id="UP000006039">
    <property type="component" value="Unassembled WGS sequence"/>
</dbReference>
<accession>J3P052</accession>
<reference evidence="2" key="4">
    <citation type="journal article" date="2015" name="G3 (Bethesda)">
        <title>Genome sequences of three phytopathogenic species of the Magnaporthaceae family of fungi.</title>
        <authorList>
            <person name="Okagaki L.H."/>
            <person name="Nunes C.C."/>
            <person name="Sailsbery J."/>
            <person name="Clay B."/>
            <person name="Brown D."/>
            <person name="John T."/>
            <person name="Oh Y."/>
            <person name="Young N."/>
            <person name="Fitzgerald M."/>
            <person name="Haas B.J."/>
            <person name="Zeng Q."/>
            <person name="Young S."/>
            <person name="Adiconis X."/>
            <person name="Fan L."/>
            <person name="Levin J.Z."/>
            <person name="Mitchell T.K."/>
            <person name="Okubara P.A."/>
            <person name="Farman M.L."/>
            <person name="Kohn L.M."/>
            <person name="Birren B."/>
            <person name="Ma L.-J."/>
            <person name="Dean R.A."/>
        </authorList>
    </citation>
    <scope>NUCLEOTIDE SEQUENCE</scope>
    <source>
        <strain evidence="2">R3-111a-1</strain>
    </source>
</reference>